<dbReference type="Proteomes" id="UP001164539">
    <property type="component" value="Chromosome 5"/>
</dbReference>
<dbReference type="EMBL" id="CM051398">
    <property type="protein sequence ID" value="KAJ4717776.1"/>
    <property type="molecule type" value="Genomic_DNA"/>
</dbReference>
<comment type="caution">
    <text evidence="1">The sequence shown here is derived from an EMBL/GenBank/DDBJ whole genome shotgun (WGS) entry which is preliminary data.</text>
</comment>
<reference evidence="1 2" key="1">
    <citation type="journal article" date="2023" name="Science">
        <title>Complex scaffold remodeling in plant triterpene biosynthesis.</title>
        <authorList>
            <person name="De La Pena R."/>
            <person name="Hodgson H."/>
            <person name="Liu J.C."/>
            <person name="Stephenson M.J."/>
            <person name="Martin A.C."/>
            <person name="Owen C."/>
            <person name="Harkess A."/>
            <person name="Leebens-Mack J."/>
            <person name="Jimenez L.E."/>
            <person name="Osbourn A."/>
            <person name="Sattely E.S."/>
        </authorList>
    </citation>
    <scope>NUCLEOTIDE SEQUENCE [LARGE SCALE GENOMIC DNA]</scope>
    <source>
        <strain evidence="2">cv. JPN11</strain>
        <tissue evidence="1">Leaf</tissue>
    </source>
</reference>
<organism evidence="1 2">
    <name type="scientific">Melia azedarach</name>
    <name type="common">Chinaberry tree</name>
    <dbReference type="NCBI Taxonomy" id="155640"/>
    <lineage>
        <taxon>Eukaryota</taxon>
        <taxon>Viridiplantae</taxon>
        <taxon>Streptophyta</taxon>
        <taxon>Embryophyta</taxon>
        <taxon>Tracheophyta</taxon>
        <taxon>Spermatophyta</taxon>
        <taxon>Magnoliopsida</taxon>
        <taxon>eudicotyledons</taxon>
        <taxon>Gunneridae</taxon>
        <taxon>Pentapetalae</taxon>
        <taxon>rosids</taxon>
        <taxon>malvids</taxon>
        <taxon>Sapindales</taxon>
        <taxon>Meliaceae</taxon>
        <taxon>Melia</taxon>
    </lineage>
</organism>
<gene>
    <name evidence="1" type="ORF">OWV82_009556</name>
</gene>
<evidence type="ECO:0000313" key="2">
    <source>
        <dbReference type="Proteomes" id="UP001164539"/>
    </source>
</evidence>
<keyword evidence="2" id="KW-1185">Reference proteome</keyword>
<evidence type="ECO:0000313" key="1">
    <source>
        <dbReference type="EMBL" id="KAJ4717776.1"/>
    </source>
</evidence>
<name>A0ACC1Y246_MELAZ</name>
<protein>
    <submittedName>
        <fullName evidence="1">Kinase-like protein</fullName>
    </submittedName>
</protein>
<accession>A0ACC1Y246</accession>
<proteinExistence type="predicted"/>
<sequence length="456" mass="51655">MDLMKAFTWKIILPACVKPKTNRLKPSSMSKVHVSKQNSLQRLALSDVSNPGSPISLHDLSSSLVGLNLHIFTLKELEVITHNFSRSDVVGEGGFGKVYKGFIKENLRPGLKSQPVAVKVLDLNGSQGHREWLAEVIFLGQLKHPHLVNLIGYCYEDEHRLLVYEYMTLGNLDNKLFKNYASILPWLTRIKIAIGAARCLAFLHEEEKPVIYRDFKASNILLDSDYNAKLSDFGLATDGPQGDDSHITTCVMGTEGYAAPEYVNTGHLTKMCDVYSFGVVLLELLTGRRSVDKNRSKREQDLVEWARPMLRDFNKLDQIIDSRLEGQYSTEGAKKLAALAHQCLSHNPKSRPTMSSVVKTLEPLLELNDIPMGPFVYTVGNDDVKRVCGEKNRILGSDENENNRGNKGEEKEEKGRRRRRKGRRQRRRIRVFRSRAVYSDTDLYKALGTSLYSPRY</sequence>